<keyword evidence="8" id="KW-1185">Reference proteome</keyword>
<keyword evidence="6" id="KW-1015">Disulfide bond</keyword>
<dbReference type="PANTHER" id="PTHR19282:SF519">
    <property type="entry name" value="TETRASPANIN"/>
    <property type="match status" value="1"/>
</dbReference>
<gene>
    <name evidence="9" type="primary">LOC109467711</name>
</gene>
<dbReference type="InterPro" id="IPR018499">
    <property type="entry name" value="Tetraspanin/Peripherin"/>
</dbReference>
<protein>
    <recommendedName>
        <fullName evidence="7">Tetraspanin</fullName>
    </recommendedName>
</protein>
<organism evidence="8 9">
    <name type="scientific">Branchiostoma belcheri</name>
    <name type="common">Amphioxus</name>
    <dbReference type="NCBI Taxonomy" id="7741"/>
    <lineage>
        <taxon>Eukaryota</taxon>
        <taxon>Metazoa</taxon>
        <taxon>Chordata</taxon>
        <taxon>Cephalochordata</taxon>
        <taxon>Leptocardii</taxon>
        <taxon>Amphioxiformes</taxon>
        <taxon>Branchiostomatidae</taxon>
        <taxon>Branchiostoma</taxon>
    </lineage>
</organism>
<dbReference type="GeneID" id="109467711"/>
<evidence type="ECO:0000256" key="1">
    <source>
        <dbReference type="ARBA" id="ARBA00004141"/>
    </source>
</evidence>
<dbReference type="RefSeq" id="XP_019621317.1">
    <property type="nucleotide sequence ID" value="XM_019765758.1"/>
</dbReference>
<feature type="transmembrane region" description="Helical" evidence="7">
    <location>
        <begin position="53"/>
        <end position="75"/>
    </location>
</feature>
<evidence type="ECO:0000256" key="4">
    <source>
        <dbReference type="ARBA" id="ARBA00022989"/>
    </source>
</evidence>
<dbReference type="PIRSF" id="PIRSF002419">
    <property type="entry name" value="Tetraspanin"/>
    <property type="match status" value="1"/>
</dbReference>
<keyword evidence="5 7" id="KW-0472">Membrane</keyword>
<feature type="transmembrane region" description="Helical" evidence="7">
    <location>
        <begin position="208"/>
        <end position="233"/>
    </location>
</feature>
<dbReference type="PANTHER" id="PTHR19282">
    <property type="entry name" value="TETRASPANIN"/>
    <property type="match status" value="1"/>
</dbReference>
<dbReference type="KEGG" id="bbel:109467711"/>
<evidence type="ECO:0000256" key="2">
    <source>
        <dbReference type="ARBA" id="ARBA00006840"/>
    </source>
</evidence>
<evidence type="ECO:0000313" key="9">
    <source>
        <dbReference type="RefSeq" id="XP_019621317.1"/>
    </source>
</evidence>
<accession>A0A6P4YRJ5</accession>
<keyword evidence="4 7" id="KW-1133">Transmembrane helix</keyword>
<evidence type="ECO:0000256" key="3">
    <source>
        <dbReference type="ARBA" id="ARBA00022692"/>
    </source>
</evidence>
<dbReference type="Pfam" id="PF00335">
    <property type="entry name" value="Tetraspanin"/>
    <property type="match status" value="1"/>
</dbReference>
<dbReference type="GO" id="GO:0005886">
    <property type="term" value="C:plasma membrane"/>
    <property type="evidence" value="ECO:0007669"/>
    <property type="project" value="TreeGrafter"/>
</dbReference>
<evidence type="ECO:0000256" key="6">
    <source>
        <dbReference type="PIRSR" id="PIRSR002419-1"/>
    </source>
</evidence>
<dbReference type="InterPro" id="IPR008952">
    <property type="entry name" value="Tetraspanin_EC2_sf"/>
</dbReference>
<comment type="subcellular location">
    <subcellularLocation>
        <location evidence="1 7">Membrane</location>
        <topology evidence="1 7">Multi-pass membrane protein</topology>
    </subcellularLocation>
</comment>
<feature type="disulfide bond" evidence="6">
    <location>
        <begin position="153"/>
        <end position="170"/>
    </location>
</feature>
<reference evidence="9" key="1">
    <citation type="submission" date="2025-08" db="UniProtKB">
        <authorList>
            <consortium name="RefSeq"/>
        </authorList>
    </citation>
    <scope>IDENTIFICATION</scope>
    <source>
        <tissue evidence="9">Gonad</tissue>
    </source>
</reference>
<feature type="transmembrane region" description="Helical" evidence="7">
    <location>
        <begin position="12"/>
        <end position="33"/>
    </location>
</feature>
<sequence>MAEGCCGSIIKILLFIFNFVFWVTGAVLLGVGIWLRVDQDVSRFVSGDLNMTWFYTACYVMIAAGAITMVTGFLGCCGAMKENKIMLMIFAGILGVLFLIELIAGILGVVYRDQVTEWTRSSFIEALGTGKIDAKSESFRELVTVLQDQYSCCGLVNNTDWQNPCDQDTCLCKIANQYCRSYFPTPQSSCSIFRPCLFEFEIYLKKNIIVIGGVGLAIAFIQLVGIVFSVILIRNVSGGENIA</sequence>
<comment type="similarity">
    <text evidence="2 7">Belongs to the tetraspanin (TM4SF) family.</text>
</comment>
<evidence type="ECO:0000256" key="5">
    <source>
        <dbReference type="ARBA" id="ARBA00023136"/>
    </source>
</evidence>
<dbReference type="InterPro" id="IPR000301">
    <property type="entry name" value="Tetraspanin_animals"/>
</dbReference>
<dbReference type="Proteomes" id="UP000515135">
    <property type="component" value="Unplaced"/>
</dbReference>
<proteinExistence type="inferred from homology"/>
<feature type="transmembrane region" description="Helical" evidence="7">
    <location>
        <begin position="87"/>
        <end position="111"/>
    </location>
</feature>
<name>A0A6P4YRJ5_BRABE</name>
<evidence type="ECO:0000256" key="7">
    <source>
        <dbReference type="RuleBase" id="RU361218"/>
    </source>
</evidence>
<dbReference type="AlphaFoldDB" id="A0A6P4YRJ5"/>
<dbReference type="SUPFAM" id="SSF48652">
    <property type="entry name" value="Tetraspanin"/>
    <property type="match status" value="1"/>
</dbReference>
<dbReference type="PRINTS" id="PR00259">
    <property type="entry name" value="TMFOUR"/>
</dbReference>
<dbReference type="OrthoDB" id="5982705at2759"/>
<evidence type="ECO:0000313" key="8">
    <source>
        <dbReference type="Proteomes" id="UP000515135"/>
    </source>
</evidence>
<keyword evidence="3 7" id="KW-0812">Transmembrane</keyword>